<keyword evidence="2 3" id="KW-0472">Membrane</keyword>
<sequence length="535" mass="59032">MLRSILKKIHFWQALNQTIKRQGDNSQELSPSNLSDNIQENLKHLQTILGTSSDIVVREFNFGYEGKIEAAIIYLTGMTSSAIVNDSIIKPLMYDTRLFSSNELLVTNNIEHIQKTMLSVGGVKRVSTIELLIDGCLYGDTVLLVNGSQEALVISTVGWEARSVEEPKTEGVVRGPREGFTETLGTNTALLRRKIRNPNFTFETMQIGQKTKTGVRIAYLKELVNPRLVEEVKRRLKRINTDAILESGYIEQYIEDAPFSPFQTVGNCEKPDVVAAKLLEGRVAILVDGTPMVLTIPLFFIESFQSAEDYYSRPYYASMVRSLRYLAFLITILAPAAYVALTNFHQEMIPTPLLFTMAAAKEGTPFPAVAEALGMGLIFEILREAGVRLPRPVGSAITIVGALVIGESAVSAGLIGAPMVIVVGITAISSFVVPPQADAGAILRLLFTIFAGFLGAFGMMIVLLGILIHLSSLRSFGTPYLSPLAPLSLEGLKDTFIRVPLWAMFTRRRIFSGHDPQKQEFRLMPEPPSEDSENR</sequence>
<organism evidence="4 5">
    <name type="scientific">Desulfosporosinus nitroreducens</name>
    <dbReference type="NCBI Taxonomy" id="2018668"/>
    <lineage>
        <taxon>Bacteria</taxon>
        <taxon>Bacillati</taxon>
        <taxon>Bacillota</taxon>
        <taxon>Clostridia</taxon>
        <taxon>Eubacteriales</taxon>
        <taxon>Desulfitobacteriaceae</taxon>
        <taxon>Desulfosporosinus</taxon>
    </lineage>
</organism>
<comment type="similarity">
    <text evidence="1">Belongs to the GerABKA family.</text>
</comment>
<evidence type="ECO:0000313" key="4">
    <source>
        <dbReference type="EMBL" id="MDO0823099.1"/>
    </source>
</evidence>
<protein>
    <submittedName>
        <fullName evidence="4">Spore germination protein</fullName>
    </submittedName>
</protein>
<dbReference type="EMBL" id="JAMJEV010000007">
    <property type="protein sequence ID" value="MDO0823099.1"/>
    <property type="molecule type" value="Genomic_DNA"/>
</dbReference>
<dbReference type="RefSeq" id="WP_302048618.1">
    <property type="nucleotide sequence ID" value="NZ_JAMJEV010000007.1"/>
</dbReference>
<feature type="transmembrane region" description="Helical" evidence="3">
    <location>
        <begin position="412"/>
        <end position="433"/>
    </location>
</feature>
<evidence type="ECO:0000313" key="5">
    <source>
        <dbReference type="Proteomes" id="UP001176021"/>
    </source>
</evidence>
<dbReference type="Pfam" id="PF03323">
    <property type="entry name" value="GerA"/>
    <property type="match status" value="1"/>
</dbReference>
<feature type="transmembrane region" description="Helical" evidence="3">
    <location>
        <begin position="445"/>
        <end position="470"/>
    </location>
</feature>
<dbReference type="PANTHER" id="PTHR22550">
    <property type="entry name" value="SPORE GERMINATION PROTEIN"/>
    <property type="match status" value="1"/>
</dbReference>
<evidence type="ECO:0000256" key="1">
    <source>
        <dbReference type="ARBA" id="ARBA00005278"/>
    </source>
</evidence>
<reference evidence="4" key="1">
    <citation type="submission" date="2022-05" db="EMBL/GenBank/DDBJ databases">
        <title>Expanded diversity of anoxic marine methylotrophy in a Black Sea sulfate reducing microorganism.</title>
        <authorList>
            <person name="Fischer P.Q."/>
            <person name="Stams A.J.M."/>
            <person name="Villanueva L."/>
            <person name="Sousa D.Z."/>
        </authorList>
    </citation>
    <scope>NUCLEOTIDE SEQUENCE</scope>
    <source>
        <strain evidence="4">P130</strain>
    </source>
</reference>
<gene>
    <name evidence="4" type="ORF">M8H41_09555</name>
</gene>
<proteinExistence type="inferred from homology"/>
<dbReference type="InterPro" id="IPR004995">
    <property type="entry name" value="Spore_Ger"/>
</dbReference>
<dbReference type="PANTHER" id="PTHR22550:SF5">
    <property type="entry name" value="LEUCINE ZIPPER PROTEIN 4"/>
    <property type="match status" value="1"/>
</dbReference>
<accession>A0ABT8QRH7</accession>
<dbReference type="Proteomes" id="UP001176021">
    <property type="component" value="Unassembled WGS sequence"/>
</dbReference>
<dbReference type="PIRSF" id="PIRSF005690">
    <property type="entry name" value="GerBA"/>
    <property type="match status" value="1"/>
</dbReference>
<feature type="transmembrane region" description="Helical" evidence="3">
    <location>
        <begin position="323"/>
        <end position="344"/>
    </location>
</feature>
<keyword evidence="3" id="KW-1133">Transmembrane helix</keyword>
<keyword evidence="3" id="KW-0812">Transmembrane</keyword>
<evidence type="ECO:0000256" key="3">
    <source>
        <dbReference type="SAM" id="Phobius"/>
    </source>
</evidence>
<comment type="caution">
    <text evidence="4">The sequence shown here is derived from an EMBL/GenBank/DDBJ whole genome shotgun (WGS) entry which is preliminary data.</text>
</comment>
<keyword evidence="5" id="KW-1185">Reference proteome</keyword>
<dbReference type="InterPro" id="IPR050768">
    <property type="entry name" value="UPF0353/GerABKA_families"/>
</dbReference>
<evidence type="ECO:0000256" key="2">
    <source>
        <dbReference type="ARBA" id="ARBA00023136"/>
    </source>
</evidence>
<name>A0ABT8QRH7_9FIRM</name>